<dbReference type="InterPro" id="IPR013087">
    <property type="entry name" value="Znf_C2H2_type"/>
</dbReference>
<keyword evidence="5" id="KW-1185">Reference proteome</keyword>
<evidence type="ECO:0000256" key="1">
    <source>
        <dbReference type="PROSITE-ProRule" id="PRU00042"/>
    </source>
</evidence>
<reference evidence="4" key="2">
    <citation type="submission" date="2022-10" db="EMBL/GenBank/DDBJ databases">
        <authorList>
            <consortium name="ENA_rothamsted_submissions"/>
            <consortium name="culmorum"/>
            <person name="King R."/>
        </authorList>
    </citation>
    <scope>NUCLEOTIDE SEQUENCE</scope>
</reference>
<organism evidence="4 5">
    <name type="scientific">Aphis gossypii</name>
    <name type="common">Cotton aphid</name>
    <dbReference type="NCBI Taxonomy" id="80765"/>
    <lineage>
        <taxon>Eukaryota</taxon>
        <taxon>Metazoa</taxon>
        <taxon>Ecdysozoa</taxon>
        <taxon>Arthropoda</taxon>
        <taxon>Hexapoda</taxon>
        <taxon>Insecta</taxon>
        <taxon>Pterygota</taxon>
        <taxon>Neoptera</taxon>
        <taxon>Paraneoptera</taxon>
        <taxon>Hemiptera</taxon>
        <taxon>Sternorrhyncha</taxon>
        <taxon>Aphidomorpha</taxon>
        <taxon>Aphidoidea</taxon>
        <taxon>Aphididae</taxon>
        <taxon>Aphidini</taxon>
        <taxon>Aphis</taxon>
        <taxon>Aphis</taxon>
    </lineage>
</organism>
<dbReference type="EMBL" id="OU899036">
    <property type="protein sequence ID" value="CAH1731448.1"/>
    <property type="molecule type" value="Genomic_DNA"/>
</dbReference>
<reference evidence="4" key="1">
    <citation type="submission" date="2022-02" db="EMBL/GenBank/DDBJ databases">
        <authorList>
            <person name="King R."/>
        </authorList>
    </citation>
    <scope>NUCLEOTIDE SEQUENCE</scope>
</reference>
<keyword evidence="1" id="KW-0862">Zinc</keyword>
<dbReference type="PROSITE" id="PS50157">
    <property type="entry name" value="ZINC_FINGER_C2H2_2"/>
    <property type="match status" value="1"/>
</dbReference>
<dbReference type="PANTHER" id="PTHR10044:SF139">
    <property type="entry name" value="DEATH-ASSOCIATED INHIBITOR OF APOPTOSIS 2"/>
    <property type="match status" value="1"/>
</dbReference>
<dbReference type="Pfam" id="PF00653">
    <property type="entry name" value="BIR"/>
    <property type="match status" value="1"/>
</dbReference>
<evidence type="ECO:0000313" key="5">
    <source>
        <dbReference type="Proteomes" id="UP001154329"/>
    </source>
</evidence>
<keyword evidence="1" id="KW-0863">Zinc-finger</keyword>
<evidence type="ECO:0000259" key="3">
    <source>
        <dbReference type="PROSITE" id="PS50157"/>
    </source>
</evidence>
<feature type="compositionally biased region" description="Polar residues" evidence="2">
    <location>
        <begin position="107"/>
        <end position="120"/>
    </location>
</feature>
<keyword evidence="1" id="KW-0479">Metal-binding</keyword>
<feature type="domain" description="C2H2-type" evidence="3">
    <location>
        <begin position="2"/>
        <end position="29"/>
    </location>
</feature>
<dbReference type="PROSITE" id="PS50143">
    <property type="entry name" value="BIR_REPEAT_2"/>
    <property type="match status" value="1"/>
</dbReference>
<dbReference type="Gene3D" id="3.30.160.60">
    <property type="entry name" value="Classic Zinc Finger"/>
    <property type="match status" value="1"/>
</dbReference>
<proteinExistence type="predicted"/>
<dbReference type="SMART" id="SM00238">
    <property type="entry name" value="BIR"/>
    <property type="match status" value="1"/>
</dbReference>
<dbReference type="AlphaFoldDB" id="A0A9P0J6V7"/>
<dbReference type="CDD" id="cd00022">
    <property type="entry name" value="BIR"/>
    <property type="match status" value="1"/>
</dbReference>
<evidence type="ECO:0000313" key="4">
    <source>
        <dbReference type="EMBL" id="CAH1731448.1"/>
    </source>
</evidence>
<feature type="region of interest" description="Disordered" evidence="2">
    <location>
        <begin position="82"/>
        <end position="161"/>
    </location>
</feature>
<feature type="compositionally biased region" description="Low complexity" evidence="2">
    <location>
        <begin position="126"/>
        <end position="140"/>
    </location>
</feature>
<dbReference type="InterPro" id="IPR036236">
    <property type="entry name" value="Znf_C2H2_sf"/>
</dbReference>
<protein>
    <recommendedName>
        <fullName evidence="3">C2H2-type domain-containing protein</fullName>
    </recommendedName>
</protein>
<dbReference type="GO" id="GO:0005737">
    <property type="term" value="C:cytoplasm"/>
    <property type="evidence" value="ECO:0007669"/>
    <property type="project" value="TreeGrafter"/>
</dbReference>
<dbReference type="SMART" id="SM00355">
    <property type="entry name" value="ZnF_C2H2"/>
    <property type="match status" value="2"/>
</dbReference>
<name>A0A9P0J6V7_APHGO</name>
<sequence>MFKCVTCNKEYAHKRNLVRHAKIHDGTTNTCGICLKTYSRKDKLGDHLHTCHSIPKNSSGYEKVVGTITGETARDSVIHWALPATPPSHADPVAQSPAAISTDGRTDTSTPLEASSTSASPPLRPTTQQFAQKARQQSQTLPPPPSSIDRARRPSSSHAQQCVNHVTNREVDWRTLVCSVQENSVPKHPEYSTLLSRLKTFDSHPLRSCRDKYSLAECGFTYTGTGDSVRCFYCGLLLLEWEEDDEAWQQHAMHNPKCVYVLLCKGVKFIEYAKNALQSCQWRTEK</sequence>
<dbReference type="GO" id="GO:0051726">
    <property type="term" value="P:regulation of cell cycle"/>
    <property type="evidence" value="ECO:0007669"/>
    <property type="project" value="TreeGrafter"/>
</dbReference>
<accession>A0A9P0J6V7</accession>
<dbReference type="PANTHER" id="PTHR10044">
    <property type="entry name" value="INHIBITOR OF APOPTOSIS"/>
    <property type="match status" value="1"/>
</dbReference>
<gene>
    <name evidence="4" type="ORF">APHIGO_LOCUS8153</name>
</gene>
<dbReference type="SUPFAM" id="SSF57667">
    <property type="entry name" value="beta-beta-alpha zinc fingers"/>
    <property type="match status" value="1"/>
</dbReference>
<dbReference type="Proteomes" id="UP001154329">
    <property type="component" value="Chromosome 3"/>
</dbReference>
<dbReference type="InterPro" id="IPR050784">
    <property type="entry name" value="IAP"/>
</dbReference>
<evidence type="ECO:0000256" key="2">
    <source>
        <dbReference type="SAM" id="MobiDB-lite"/>
    </source>
</evidence>
<dbReference type="InterPro" id="IPR001370">
    <property type="entry name" value="BIR_rpt"/>
</dbReference>
<dbReference type="Gene3D" id="1.10.1170.10">
    <property type="entry name" value="Inhibitor Of Apoptosis Protein (2mihbC-IAP-1), Chain A"/>
    <property type="match status" value="1"/>
</dbReference>
<dbReference type="SUPFAM" id="SSF57924">
    <property type="entry name" value="Inhibitor of apoptosis (IAP) repeat"/>
    <property type="match status" value="1"/>
</dbReference>
<dbReference type="GO" id="GO:0008270">
    <property type="term" value="F:zinc ion binding"/>
    <property type="evidence" value="ECO:0007669"/>
    <property type="project" value="UniProtKB-KW"/>
</dbReference>
<dbReference type="GO" id="GO:0005634">
    <property type="term" value="C:nucleus"/>
    <property type="evidence" value="ECO:0007669"/>
    <property type="project" value="TreeGrafter"/>
</dbReference>
<dbReference type="PROSITE" id="PS00028">
    <property type="entry name" value="ZINC_FINGER_C2H2_1"/>
    <property type="match status" value="2"/>
</dbReference>